<dbReference type="PROSITE" id="PS51335">
    <property type="entry name" value="ELMO"/>
    <property type="match status" value="1"/>
</dbReference>
<dbReference type="InterPro" id="IPR011989">
    <property type="entry name" value="ARM-like"/>
</dbReference>
<accession>A0A9P7N6T8</accession>
<dbReference type="AlphaFoldDB" id="A0A9P7N6T8"/>
<dbReference type="Gene3D" id="1.25.10.10">
    <property type="entry name" value="Leucine-rich Repeat Variant"/>
    <property type="match status" value="1"/>
</dbReference>
<feature type="domain" description="ELMO" evidence="6">
    <location>
        <begin position="276"/>
        <end position="480"/>
    </location>
</feature>
<dbReference type="PANTHER" id="PTHR12771">
    <property type="entry name" value="ENGULFMENT AND CELL MOTILITY"/>
    <property type="match status" value="1"/>
</dbReference>
<dbReference type="GO" id="GO:0005886">
    <property type="term" value="C:plasma membrane"/>
    <property type="evidence" value="ECO:0007669"/>
    <property type="project" value="TreeGrafter"/>
</dbReference>
<feature type="region of interest" description="Disordered" evidence="5">
    <location>
        <begin position="285"/>
        <end position="334"/>
    </location>
</feature>
<dbReference type="InterPro" id="IPR050868">
    <property type="entry name" value="ELMO_domain-containing"/>
</dbReference>
<evidence type="ECO:0000256" key="5">
    <source>
        <dbReference type="SAM" id="MobiDB-lite"/>
    </source>
</evidence>
<reference evidence="7" key="1">
    <citation type="journal article" date="2020" name="bioRxiv">
        <title>Whole genome comparisons of ergot fungi reveals the divergence and evolution of species within the genus Claviceps are the result of varying mechanisms driving genome evolution and host range expansion.</title>
        <authorList>
            <person name="Wyka S.A."/>
            <person name="Mondo S.J."/>
            <person name="Liu M."/>
            <person name="Dettman J."/>
            <person name="Nalam V."/>
            <person name="Broders K.D."/>
        </authorList>
    </citation>
    <scope>NUCLEOTIDE SEQUENCE</scope>
    <source>
        <strain evidence="7">CCC 602</strain>
    </source>
</reference>
<evidence type="ECO:0000256" key="4">
    <source>
        <dbReference type="ARBA" id="ARBA00024863"/>
    </source>
</evidence>
<dbReference type="InterPro" id="IPR011993">
    <property type="entry name" value="PH-like_dom_sf"/>
</dbReference>
<dbReference type="Pfam" id="PF04727">
    <property type="entry name" value="ELMO_CED12"/>
    <property type="match status" value="1"/>
</dbReference>
<dbReference type="Proteomes" id="UP000748025">
    <property type="component" value="Unassembled WGS sequence"/>
</dbReference>
<proteinExistence type="predicted"/>
<dbReference type="GO" id="GO:0006915">
    <property type="term" value="P:apoptotic process"/>
    <property type="evidence" value="ECO:0007669"/>
    <property type="project" value="UniProtKB-KW"/>
</dbReference>
<dbReference type="Pfam" id="PF16457">
    <property type="entry name" value="PH_12"/>
    <property type="match status" value="1"/>
</dbReference>
<dbReference type="SUPFAM" id="SSF48371">
    <property type="entry name" value="ARM repeat"/>
    <property type="match status" value="1"/>
</dbReference>
<dbReference type="EMBL" id="SRPW01001685">
    <property type="protein sequence ID" value="KAG5999520.1"/>
    <property type="molecule type" value="Genomic_DNA"/>
</dbReference>
<keyword evidence="8" id="KW-1185">Reference proteome</keyword>
<feature type="compositionally biased region" description="Polar residues" evidence="5">
    <location>
        <begin position="290"/>
        <end position="302"/>
    </location>
</feature>
<dbReference type="InterPro" id="IPR024574">
    <property type="entry name" value="ELMO_ARM"/>
</dbReference>
<keyword evidence="3" id="KW-0729">SH3-binding</keyword>
<dbReference type="InterPro" id="IPR001849">
    <property type="entry name" value="PH_domain"/>
</dbReference>
<comment type="function">
    <text evidence="4">Involved in cytoskeletal rearrangements required for phagocytosis of apoptotic cells and cell motility. Acts in association with DOCK1 and CRK. Was initially proposed to be required in complex with DOCK1 to activate Rac Rho small GTPases. May enhance the guanine nucleotide exchange factor (GEF) activity of DOCK1.</text>
</comment>
<evidence type="ECO:0000256" key="1">
    <source>
        <dbReference type="ARBA" id="ARBA00022703"/>
    </source>
</evidence>
<dbReference type="InterPro" id="IPR016024">
    <property type="entry name" value="ARM-type_fold"/>
</dbReference>
<dbReference type="GO" id="GO:0017124">
    <property type="term" value="F:SH3 domain binding"/>
    <property type="evidence" value="ECO:0007669"/>
    <property type="project" value="UniProtKB-KW"/>
</dbReference>
<evidence type="ECO:0000256" key="3">
    <source>
        <dbReference type="ARBA" id="ARBA00023036"/>
    </source>
</evidence>
<dbReference type="InterPro" id="IPR006816">
    <property type="entry name" value="ELMO_dom"/>
</dbReference>
<sequence>MDQADIPALLARLSSDGDAARKMAVFKLQTSINDPSFADVFISSGGLVVLRGLIMDSSGNTLAYSLQSLTRLLEVDMGWDIFEGPSASAFVERIVELIVVNPLVNILRGAMSILVALVSHSQSSPPVGPGGGGGGGGVGGASSPGSFGFRALKPAVAVYPQFFELVIQQLSSADHALCASALMFINALIRDAISNSSSTNSGPNGSAAANTGSGTGEEWAKLIARLQDLGLDEAVYRLIQGSAIQDLASPALEFQFLTKVLLRKWRSVRVDLERPDHRRAMKGLHLASAPSKSINGNSSSMEGASDAADKKDDGAPTATTMTMTTTKTARKHNREKWRRLGFKTESPGHEFDQTGYLGVMDLTEYVRRHEDAFQKLLLEQGAKPARERCPIARASLAVTMILYEHFEVDQADLEDVKGHHGLEAKDHDHDRLFHPLLLQWSRLHTAGLLGFFRIWKATGAEHEDFDKVAELVRILIEQVVGRAARTKDILETEDELLEFDIAQLRELQMELLQLSFDDTWGEHLHHVRETLKQEALQFVKEQRVRCLLQGSWFCKPGPHLNHKKDHDAGEETEQKPRKTMAWRFVKLSHNRRFLHYADFEHQMAQDPGLDVLINKLDLSAISSVGSNVSAVEMEDSKGNASGSTAVQNLKTTNQAKTTTRITIYAADEANARGEMEEYPMLTLWPVSPSLASEWLDGLLMLLNQAPITAETTKLINLVSDYGLKIRLLNVRMDSAFEGPPPGAGVVPSRAGLDDDYFFDV</sequence>
<dbReference type="PANTHER" id="PTHR12771:SF56">
    <property type="entry name" value="CED-12"/>
    <property type="match status" value="1"/>
</dbReference>
<keyword evidence="2" id="KW-0581">Phagocytosis</keyword>
<dbReference type="Pfam" id="PF11841">
    <property type="entry name" value="ELMO_ARM"/>
    <property type="match status" value="1"/>
</dbReference>
<gene>
    <name evidence="7" type="ORF">E4U43_002020</name>
</gene>
<evidence type="ECO:0000256" key="2">
    <source>
        <dbReference type="ARBA" id="ARBA00022907"/>
    </source>
</evidence>
<keyword evidence="1" id="KW-0053">Apoptosis</keyword>
<name>A0A9P7N6T8_9HYPO</name>
<dbReference type="OrthoDB" id="28413at2759"/>
<dbReference type="Gene3D" id="2.30.29.30">
    <property type="entry name" value="Pleckstrin-homology domain (PH domain)/Phosphotyrosine-binding domain (PTB)"/>
    <property type="match status" value="1"/>
</dbReference>
<evidence type="ECO:0000259" key="6">
    <source>
        <dbReference type="PROSITE" id="PS51335"/>
    </source>
</evidence>
<protein>
    <recommendedName>
        <fullName evidence="6">ELMO domain-containing protein</fullName>
    </recommendedName>
</protein>
<evidence type="ECO:0000313" key="7">
    <source>
        <dbReference type="EMBL" id="KAG5999520.1"/>
    </source>
</evidence>
<feature type="compositionally biased region" description="Low complexity" evidence="5">
    <location>
        <begin position="315"/>
        <end position="327"/>
    </location>
</feature>
<dbReference type="GO" id="GO:0007015">
    <property type="term" value="P:actin filament organization"/>
    <property type="evidence" value="ECO:0007669"/>
    <property type="project" value="TreeGrafter"/>
</dbReference>
<organism evidence="7 8">
    <name type="scientific">Claviceps pusilla</name>
    <dbReference type="NCBI Taxonomy" id="123648"/>
    <lineage>
        <taxon>Eukaryota</taxon>
        <taxon>Fungi</taxon>
        <taxon>Dikarya</taxon>
        <taxon>Ascomycota</taxon>
        <taxon>Pezizomycotina</taxon>
        <taxon>Sordariomycetes</taxon>
        <taxon>Hypocreomycetidae</taxon>
        <taxon>Hypocreales</taxon>
        <taxon>Clavicipitaceae</taxon>
        <taxon>Claviceps</taxon>
    </lineage>
</organism>
<comment type="caution">
    <text evidence="7">The sequence shown here is derived from an EMBL/GenBank/DDBJ whole genome shotgun (WGS) entry which is preliminary data.</text>
</comment>
<evidence type="ECO:0000313" key="8">
    <source>
        <dbReference type="Proteomes" id="UP000748025"/>
    </source>
</evidence>